<dbReference type="SUPFAM" id="SSF50156">
    <property type="entry name" value="PDZ domain-like"/>
    <property type="match status" value="1"/>
</dbReference>
<evidence type="ECO:0000256" key="2">
    <source>
        <dbReference type="ARBA" id="ARBA00022723"/>
    </source>
</evidence>
<keyword evidence="1 6" id="KW-0645">Protease</keyword>
<dbReference type="RefSeq" id="WP_093007769.1">
    <property type="nucleotide sequence ID" value="NZ_FNZZ01000007.1"/>
</dbReference>
<keyword evidence="3 6" id="KW-0378">Hydrolase</keyword>
<evidence type="ECO:0000313" key="10">
    <source>
        <dbReference type="Proteomes" id="UP000199214"/>
    </source>
</evidence>
<evidence type="ECO:0000313" key="9">
    <source>
        <dbReference type="EMBL" id="SEL96321.1"/>
    </source>
</evidence>
<feature type="domain" description="Peptidase M48" evidence="8">
    <location>
        <begin position="240"/>
        <end position="296"/>
    </location>
</feature>
<dbReference type="OrthoDB" id="7338723at2"/>
<dbReference type="GO" id="GO:0051603">
    <property type="term" value="P:proteolysis involved in protein catabolic process"/>
    <property type="evidence" value="ECO:0007669"/>
    <property type="project" value="TreeGrafter"/>
</dbReference>
<proteinExistence type="inferred from homology"/>
<feature type="chain" id="PRO_5011708872" description="Peptidase M48 domain-containing protein" evidence="7">
    <location>
        <begin position="18"/>
        <end position="324"/>
    </location>
</feature>
<dbReference type="EMBL" id="FNZZ01000007">
    <property type="protein sequence ID" value="SEL96321.1"/>
    <property type="molecule type" value="Genomic_DNA"/>
</dbReference>
<evidence type="ECO:0000256" key="7">
    <source>
        <dbReference type="SAM" id="SignalP"/>
    </source>
</evidence>
<dbReference type="Proteomes" id="UP000199214">
    <property type="component" value="Unassembled WGS sequence"/>
</dbReference>
<evidence type="ECO:0000256" key="4">
    <source>
        <dbReference type="ARBA" id="ARBA00022833"/>
    </source>
</evidence>
<keyword evidence="2" id="KW-0479">Metal-binding</keyword>
<evidence type="ECO:0000256" key="3">
    <source>
        <dbReference type="ARBA" id="ARBA00022801"/>
    </source>
</evidence>
<dbReference type="PANTHER" id="PTHR22726">
    <property type="entry name" value="METALLOENDOPEPTIDASE OMA1"/>
    <property type="match status" value="1"/>
</dbReference>
<organism evidence="9 10">
    <name type="scientific">Sphingomonas palmae</name>
    <dbReference type="NCBI Taxonomy" id="1855283"/>
    <lineage>
        <taxon>Bacteria</taxon>
        <taxon>Pseudomonadati</taxon>
        <taxon>Pseudomonadota</taxon>
        <taxon>Alphaproteobacteria</taxon>
        <taxon>Sphingomonadales</taxon>
        <taxon>Sphingomonadaceae</taxon>
        <taxon>Sphingomonas</taxon>
    </lineage>
</organism>
<keyword evidence="7" id="KW-0732">Signal</keyword>
<evidence type="ECO:0000256" key="6">
    <source>
        <dbReference type="RuleBase" id="RU003983"/>
    </source>
</evidence>
<comment type="similarity">
    <text evidence="6">Belongs to the peptidase M48 family.</text>
</comment>
<dbReference type="GO" id="GO:0046872">
    <property type="term" value="F:metal ion binding"/>
    <property type="evidence" value="ECO:0007669"/>
    <property type="project" value="UniProtKB-KW"/>
</dbReference>
<dbReference type="Pfam" id="PF01435">
    <property type="entry name" value="Peptidase_M48"/>
    <property type="match status" value="1"/>
</dbReference>
<keyword evidence="5 6" id="KW-0482">Metalloprotease</keyword>
<dbReference type="GO" id="GO:0016020">
    <property type="term" value="C:membrane"/>
    <property type="evidence" value="ECO:0007669"/>
    <property type="project" value="TreeGrafter"/>
</dbReference>
<dbReference type="STRING" id="1855283.SAMN05216382_2995"/>
<accession>A0A1H7UH82</accession>
<feature type="signal peptide" evidence="7">
    <location>
        <begin position="1"/>
        <end position="17"/>
    </location>
</feature>
<dbReference type="InterPro" id="IPR036034">
    <property type="entry name" value="PDZ_sf"/>
</dbReference>
<dbReference type="Gene3D" id="2.30.42.10">
    <property type="match status" value="1"/>
</dbReference>
<reference evidence="10" key="1">
    <citation type="submission" date="2016-10" db="EMBL/GenBank/DDBJ databases">
        <authorList>
            <person name="Varghese N."/>
            <person name="Submissions S."/>
        </authorList>
    </citation>
    <scope>NUCLEOTIDE SEQUENCE [LARGE SCALE GENOMIC DNA]</scope>
    <source>
        <strain evidence="10">JS21-1</strain>
    </source>
</reference>
<dbReference type="CDD" id="cd07342">
    <property type="entry name" value="M48C_Oma1_like"/>
    <property type="match status" value="1"/>
</dbReference>
<evidence type="ECO:0000259" key="8">
    <source>
        <dbReference type="Pfam" id="PF01435"/>
    </source>
</evidence>
<keyword evidence="10" id="KW-1185">Reference proteome</keyword>
<evidence type="ECO:0000256" key="5">
    <source>
        <dbReference type="ARBA" id="ARBA00023049"/>
    </source>
</evidence>
<keyword evidence="4 6" id="KW-0862">Zinc</keyword>
<dbReference type="InterPro" id="IPR001915">
    <property type="entry name" value="Peptidase_M48"/>
</dbReference>
<dbReference type="GO" id="GO:0004222">
    <property type="term" value="F:metalloendopeptidase activity"/>
    <property type="evidence" value="ECO:0007669"/>
    <property type="project" value="InterPro"/>
</dbReference>
<evidence type="ECO:0000256" key="1">
    <source>
        <dbReference type="ARBA" id="ARBA00022670"/>
    </source>
</evidence>
<name>A0A1H7UH82_9SPHN</name>
<dbReference type="InterPro" id="IPR051156">
    <property type="entry name" value="Mito/Outer_Membr_Metalloprot"/>
</dbReference>
<protein>
    <recommendedName>
        <fullName evidence="8">Peptidase M48 domain-containing protein</fullName>
    </recommendedName>
</protein>
<gene>
    <name evidence="9" type="ORF">SAMN05216382_2995</name>
</gene>
<dbReference type="AlphaFoldDB" id="A0A1H7UH82"/>
<dbReference type="PANTHER" id="PTHR22726:SF1">
    <property type="entry name" value="METALLOENDOPEPTIDASE OMA1, MITOCHONDRIAL"/>
    <property type="match status" value="1"/>
</dbReference>
<comment type="cofactor">
    <cofactor evidence="6">
        <name>Zn(2+)</name>
        <dbReference type="ChEBI" id="CHEBI:29105"/>
    </cofactor>
    <text evidence="6">Binds 1 zinc ion per subunit.</text>
</comment>
<sequence length="324" mass="34460">MSRLLRLLLPLALLAAAAPDSRATFEALRSEDARLANVAFRLSTANAALCRDQQPGTGVVLHAIDQYAARDADAARDVFGFPSAVAVEWVVRGSPAARAGVMQNEGVVAIAGTPLAAPTEARDTSATRDAALTRLAALPVRAPVPLTLADQGRTRRVSIAPVPACRSEFEVVAGPKLGASSDGHVVQVGARLMETYGDDDVAVVVAHELAHTILRHRARLEAAGVKWGLFGEFGRNARLFRDTETEADVLGAFLLRNAGWDPQNAVRFWQGPGKKVDPGMFRSRTHPSPKERARIIAEALAAMPASAPVPYLPPILAQRDAALD</sequence>